<protein>
    <recommendedName>
        <fullName evidence="3">Ig-like domain-containing protein</fullName>
    </recommendedName>
</protein>
<dbReference type="PROSITE" id="PS50835">
    <property type="entry name" value="IG_LIKE"/>
    <property type="match status" value="1"/>
</dbReference>
<accession>A0ABI8ANJ8</accession>
<reference evidence="4" key="3">
    <citation type="submission" date="2025-09" db="UniProtKB">
        <authorList>
            <consortium name="Ensembl"/>
        </authorList>
    </citation>
    <scope>IDENTIFICATION</scope>
    <source>
        <strain evidence="4">breed Abyssinian</strain>
    </source>
</reference>
<dbReference type="InterPro" id="IPR007110">
    <property type="entry name" value="Ig-like_dom"/>
</dbReference>
<evidence type="ECO:0000259" key="3">
    <source>
        <dbReference type="PROSITE" id="PS50835"/>
    </source>
</evidence>
<dbReference type="Proteomes" id="UP000823872">
    <property type="component" value="Chromosome E2"/>
</dbReference>
<dbReference type="Gene3D" id="2.60.40.10">
    <property type="entry name" value="Immunoglobulins"/>
    <property type="match status" value="2"/>
</dbReference>
<dbReference type="SMART" id="SM00409">
    <property type="entry name" value="IG"/>
    <property type="match status" value="2"/>
</dbReference>
<reference evidence="4" key="2">
    <citation type="submission" date="2025-08" db="UniProtKB">
        <authorList>
            <consortium name="Ensembl"/>
        </authorList>
    </citation>
    <scope>IDENTIFICATION</scope>
    <source>
        <strain evidence="4">breed Abyssinian</strain>
    </source>
</reference>
<evidence type="ECO:0000313" key="5">
    <source>
        <dbReference type="Proteomes" id="UP000823872"/>
    </source>
</evidence>
<keyword evidence="1" id="KW-1015">Disulfide bond</keyword>
<dbReference type="InterPro" id="IPR013783">
    <property type="entry name" value="Ig-like_fold"/>
</dbReference>
<dbReference type="InterPro" id="IPR050412">
    <property type="entry name" value="Ig-like_Receptors_ImmuneReg"/>
</dbReference>
<dbReference type="GeneID" id="101083635"/>
<dbReference type="InterPro" id="IPR003599">
    <property type="entry name" value="Ig_sub"/>
</dbReference>
<dbReference type="Ensembl" id="ENSFCTT00005090968.1">
    <property type="protein sequence ID" value="ENSFCTP00005060856.1"/>
    <property type="gene ID" value="ENSFCTG00005032986.1"/>
</dbReference>
<dbReference type="PANTHER" id="PTHR11738">
    <property type="entry name" value="MHC CLASS I NK CELL RECEPTOR"/>
    <property type="match status" value="1"/>
</dbReference>
<reference evidence="4 5" key="1">
    <citation type="submission" date="2021-02" db="EMBL/GenBank/DDBJ databases">
        <title>Safari Cat Assemblies.</title>
        <authorList>
            <person name="Bredemeyer K.R."/>
            <person name="Murphy W.J."/>
        </authorList>
    </citation>
    <scope>NUCLEOTIDE SEQUENCE [LARGE SCALE GENOMIC DNA]</scope>
</reference>
<dbReference type="SUPFAM" id="SSF48726">
    <property type="entry name" value="Immunoglobulin"/>
    <property type="match status" value="2"/>
</dbReference>
<gene>
    <name evidence="4" type="primary">LOC101083635</name>
</gene>
<evidence type="ECO:0000256" key="1">
    <source>
        <dbReference type="ARBA" id="ARBA00023157"/>
    </source>
</evidence>
<keyword evidence="2" id="KW-0393">Immunoglobulin domain</keyword>
<keyword evidence="5" id="KW-1185">Reference proteome</keyword>
<proteinExistence type="predicted"/>
<dbReference type="Pfam" id="PF13895">
    <property type="entry name" value="Ig_2"/>
    <property type="match status" value="1"/>
</dbReference>
<organism evidence="4 5">
    <name type="scientific">Felis catus</name>
    <name type="common">Cat</name>
    <name type="synonym">Felis silvestris catus</name>
    <dbReference type="NCBI Taxonomy" id="9685"/>
    <lineage>
        <taxon>Eukaryota</taxon>
        <taxon>Metazoa</taxon>
        <taxon>Chordata</taxon>
        <taxon>Craniata</taxon>
        <taxon>Vertebrata</taxon>
        <taxon>Euteleostomi</taxon>
        <taxon>Mammalia</taxon>
        <taxon>Eutheria</taxon>
        <taxon>Laurasiatheria</taxon>
        <taxon>Carnivora</taxon>
        <taxon>Feliformia</taxon>
        <taxon>Felidae</taxon>
        <taxon>Felinae</taxon>
        <taxon>Felis</taxon>
    </lineage>
</organism>
<dbReference type="GeneTree" id="ENSGT01150000286974"/>
<feature type="domain" description="Ig-like" evidence="3">
    <location>
        <begin position="169"/>
        <end position="241"/>
    </location>
</feature>
<sequence>MMPQLPTWLRTGLCAGQGSRGTDGECSFSSSVPPSPLLQIPHIPSLSFKGFPDSRQGHQILSPVCFLPEPLPKPTLRAWPSWVVPPRSNVRLQCRTPTKNVNFALRKGNILLDFSRSPASKKGLAEFHFTGLRTSHAGDYTCECYRPGAPDIRSPPSEVILLLVTGGLPKPSLQAHQRGVVTAGDDVTLQCQRPDNIFGPMRFALLKAGVAEPIRLRTPAGKEADFSLQTVTVGDAGNYSCVYFQTGTPFWASQPSDRLEIWVRGEVFTIGRTPAGLPARSGAATVCLHKILQLGAVIWEGPREGQDSVE</sequence>
<dbReference type="PANTHER" id="PTHR11738:SF157">
    <property type="entry name" value="T-CELL-INTERACTING, ACTIVATING RECEPTOR ON MYELOID CELLS PROTEIN 1"/>
    <property type="match status" value="1"/>
</dbReference>
<name>A0ABI8ANJ8_FELCA</name>
<evidence type="ECO:0000313" key="4">
    <source>
        <dbReference type="Ensembl" id="ENSFCTP00005060856.1"/>
    </source>
</evidence>
<evidence type="ECO:0000256" key="2">
    <source>
        <dbReference type="ARBA" id="ARBA00023319"/>
    </source>
</evidence>
<dbReference type="RefSeq" id="XP_019674419.3">
    <property type="nucleotide sequence ID" value="XM_019818860.3"/>
</dbReference>
<dbReference type="InterPro" id="IPR036179">
    <property type="entry name" value="Ig-like_dom_sf"/>
</dbReference>